<dbReference type="CDD" id="cd06267">
    <property type="entry name" value="PBP1_LacI_sugar_binding-like"/>
    <property type="match status" value="1"/>
</dbReference>
<accession>A0A0D1L0T2</accession>
<dbReference type="PATRIC" id="fig|1549858.7.peg.1945"/>
<dbReference type="Pfam" id="PF13377">
    <property type="entry name" value="Peripla_BP_3"/>
    <property type="match status" value="1"/>
</dbReference>
<keyword evidence="4" id="KW-0804">Transcription</keyword>
<dbReference type="SUPFAM" id="SSF47413">
    <property type="entry name" value="lambda repressor-like DNA-binding domains"/>
    <property type="match status" value="1"/>
</dbReference>
<dbReference type="GO" id="GO:0003700">
    <property type="term" value="F:DNA-binding transcription factor activity"/>
    <property type="evidence" value="ECO:0007669"/>
    <property type="project" value="TreeGrafter"/>
</dbReference>
<dbReference type="AlphaFoldDB" id="A0A0D1L0T2"/>
<dbReference type="PANTHER" id="PTHR30146">
    <property type="entry name" value="LACI-RELATED TRANSCRIPTIONAL REPRESSOR"/>
    <property type="match status" value="1"/>
</dbReference>
<evidence type="ECO:0000256" key="2">
    <source>
        <dbReference type="ARBA" id="ARBA00023015"/>
    </source>
</evidence>
<sequence>MKSASATIRDVAQVAEVSVASVSRALNGHSSVHPDTRARVLAAAKALGYVPHAGARSLSLARSHAIGVVLPDLHGEFFSEIVRGMDREVGARGYHLLLSNMHADAELAAQAMRSMRGRVDGLIVMAPQLDAEGLREALPGGVPAVLVNSLDGAGRAGFRIANAEGIATVVAHLAATGRRRLVHVGGPAGNIDARERCEGFLTAMACHAPDIEPVVIEGDFREDSGAAAVAMLRARGVAFDGIVAANDMMALGVLAALREQGLSVPGDVAVTGFDDIPLARYLGLTTMRVPLAEMGARAVARLIDALEGGTLTPDTQVVATDLVIRTTTEALTS</sequence>
<dbReference type="SMART" id="SM00354">
    <property type="entry name" value="HTH_LACI"/>
    <property type="match status" value="1"/>
</dbReference>
<dbReference type="InterPro" id="IPR010982">
    <property type="entry name" value="Lambda_DNA-bd_dom_sf"/>
</dbReference>
<protein>
    <submittedName>
        <fullName evidence="6">LacI family transcriptional regulator</fullName>
    </submittedName>
</protein>
<proteinExistence type="predicted"/>
<dbReference type="PROSITE" id="PS00356">
    <property type="entry name" value="HTH_LACI_1"/>
    <property type="match status" value="1"/>
</dbReference>
<reference evidence="6 7" key="1">
    <citation type="submission" date="2015-01" db="EMBL/GenBank/DDBJ databases">
        <title>Genome of Sphingomonas taxi strain 30a.</title>
        <authorList>
            <person name="Eevers N."/>
            <person name="Van Hamme J."/>
            <person name="Bottos E."/>
            <person name="Weyens N."/>
            <person name="Vangronsveld J."/>
        </authorList>
    </citation>
    <scope>NUCLEOTIDE SEQUENCE [LARGE SCALE GENOMIC DNA]</scope>
    <source>
        <strain evidence="6 7">30a</strain>
    </source>
</reference>
<dbReference type="Pfam" id="PF00356">
    <property type="entry name" value="LacI"/>
    <property type="match status" value="1"/>
</dbReference>
<name>A0A0D1L0T2_9SPHN</name>
<dbReference type="CDD" id="cd01392">
    <property type="entry name" value="HTH_LacI"/>
    <property type="match status" value="1"/>
</dbReference>
<evidence type="ECO:0000256" key="3">
    <source>
        <dbReference type="ARBA" id="ARBA00023125"/>
    </source>
</evidence>
<dbReference type="Gene3D" id="1.10.260.40">
    <property type="entry name" value="lambda repressor-like DNA-binding domains"/>
    <property type="match status" value="1"/>
</dbReference>
<gene>
    <name evidence="6" type="ORF">SR41_01435</name>
</gene>
<comment type="caution">
    <text evidence="6">The sequence shown here is derived from an EMBL/GenBank/DDBJ whole genome shotgun (WGS) entry which is preliminary data.</text>
</comment>
<keyword evidence="2" id="KW-0805">Transcription regulation</keyword>
<dbReference type="PANTHER" id="PTHR30146:SF151">
    <property type="entry name" value="HTH-TYPE TRANSCRIPTIONAL REPRESSOR CYTR"/>
    <property type="match status" value="1"/>
</dbReference>
<organism evidence="6 7">
    <name type="scientific">Sphingomonas melonis</name>
    <dbReference type="NCBI Taxonomy" id="152682"/>
    <lineage>
        <taxon>Bacteria</taxon>
        <taxon>Pseudomonadati</taxon>
        <taxon>Pseudomonadota</taxon>
        <taxon>Alphaproteobacteria</taxon>
        <taxon>Sphingomonadales</taxon>
        <taxon>Sphingomonadaceae</taxon>
        <taxon>Sphingomonas</taxon>
    </lineage>
</organism>
<dbReference type="SUPFAM" id="SSF53822">
    <property type="entry name" value="Periplasmic binding protein-like I"/>
    <property type="match status" value="1"/>
</dbReference>
<dbReference type="InterPro" id="IPR028082">
    <property type="entry name" value="Peripla_BP_I"/>
</dbReference>
<evidence type="ECO:0000313" key="6">
    <source>
        <dbReference type="EMBL" id="KIU30104.1"/>
    </source>
</evidence>
<evidence type="ECO:0000259" key="5">
    <source>
        <dbReference type="PROSITE" id="PS50932"/>
    </source>
</evidence>
<dbReference type="InterPro" id="IPR000843">
    <property type="entry name" value="HTH_LacI"/>
</dbReference>
<keyword evidence="3" id="KW-0238">DNA-binding</keyword>
<dbReference type="EMBL" id="JXTP01000007">
    <property type="protein sequence ID" value="KIU30104.1"/>
    <property type="molecule type" value="Genomic_DNA"/>
</dbReference>
<evidence type="ECO:0000313" key="7">
    <source>
        <dbReference type="Proteomes" id="UP000033203"/>
    </source>
</evidence>
<feature type="domain" description="HTH lacI-type" evidence="5">
    <location>
        <begin position="6"/>
        <end position="60"/>
    </location>
</feature>
<dbReference type="Proteomes" id="UP000033203">
    <property type="component" value="Unassembled WGS sequence"/>
</dbReference>
<dbReference type="PROSITE" id="PS50932">
    <property type="entry name" value="HTH_LACI_2"/>
    <property type="match status" value="1"/>
</dbReference>
<keyword evidence="1" id="KW-0678">Repressor</keyword>
<dbReference type="Gene3D" id="3.40.50.2300">
    <property type="match status" value="2"/>
</dbReference>
<evidence type="ECO:0000256" key="1">
    <source>
        <dbReference type="ARBA" id="ARBA00022491"/>
    </source>
</evidence>
<dbReference type="GO" id="GO:0000976">
    <property type="term" value="F:transcription cis-regulatory region binding"/>
    <property type="evidence" value="ECO:0007669"/>
    <property type="project" value="TreeGrafter"/>
</dbReference>
<evidence type="ECO:0000256" key="4">
    <source>
        <dbReference type="ARBA" id="ARBA00023163"/>
    </source>
</evidence>
<dbReference type="InterPro" id="IPR046335">
    <property type="entry name" value="LacI/GalR-like_sensor"/>
</dbReference>